<evidence type="ECO:0000313" key="1">
    <source>
        <dbReference type="EMBL" id="SIS54952.1"/>
    </source>
</evidence>
<evidence type="ECO:0000313" key="2">
    <source>
        <dbReference type="Proteomes" id="UP000186026"/>
    </source>
</evidence>
<sequence length="56" mass="6517">MNQTLQQEENIQSLENHISVEDKPQPYFSFVNVIADKAIELTEAIFFSKFNQNKEA</sequence>
<dbReference type="STRING" id="529505.SAMN05421761_101355"/>
<gene>
    <name evidence="1" type="ORF">SAMN05421761_101355</name>
</gene>
<dbReference type="RefSeq" id="WP_175606621.1">
    <property type="nucleotide sequence ID" value="NZ_FTOP01000001.1"/>
</dbReference>
<dbReference type="Proteomes" id="UP000186026">
    <property type="component" value="Unassembled WGS sequence"/>
</dbReference>
<organism evidence="1 2">
    <name type="scientific">Belliella pelovolcani</name>
    <dbReference type="NCBI Taxonomy" id="529505"/>
    <lineage>
        <taxon>Bacteria</taxon>
        <taxon>Pseudomonadati</taxon>
        <taxon>Bacteroidota</taxon>
        <taxon>Cytophagia</taxon>
        <taxon>Cytophagales</taxon>
        <taxon>Cyclobacteriaceae</taxon>
        <taxon>Belliella</taxon>
    </lineage>
</organism>
<protein>
    <submittedName>
        <fullName evidence="1">Uncharacterized protein</fullName>
    </submittedName>
</protein>
<reference evidence="2" key="1">
    <citation type="submission" date="2017-01" db="EMBL/GenBank/DDBJ databases">
        <authorList>
            <person name="Varghese N."/>
            <person name="Submissions S."/>
        </authorList>
    </citation>
    <scope>NUCLEOTIDE SEQUENCE [LARGE SCALE GENOMIC DNA]</scope>
    <source>
        <strain evidence="2">DSM 46698</strain>
    </source>
</reference>
<proteinExistence type="predicted"/>
<keyword evidence="2" id="KW-1185">Reference proteome</keyword>
<name>A0A1N7K046_9BACT</name>
<dbReference type="EMBL" id="FTOP01000001">
    <property type="protein sequence ID" value="SIS54952.1"/>
    <property type="molecule type" value="Genomic_DNA"/>
</dbReference>
<accession>A0A1N7K046</accession>
<dbReference type="AlphaFoldDB" id="A0A1N7K046"/>